<proteinExistence type="predicted"/>
<protein>
    <submittedName>
        <fullName evidence="1">Uncharacterized protein</fullName>
    </submittedName>
</protein>
<sequence>MALGAAGNDAQAALHQHRGHHAGVGHDLLLIELEILGRSFLESHGLGGDDMHQRAALDVGENRRVERLFMLA</sequence>
<evidence type="ECO:0000313" key="1">
    <source>
        <dbReference type="EMBL" id="OIQ80474.1"/>
    </source>
</evidence>
<reference evidence="1" key="1">
    <citation type="submission" date="2016-10" db="EMBL/GenBank/DDBJ databases">
        <title>Sequence of Gallionella enrichment culture.</title>
        <authorList>
            <person name="Poehlein A."/>
            <person name="Muehling M."/>
            <person name="Daniel R."/>
        </authorList>
    </citation>
    <scope>NUCLEOTIDE SEQUENCE</scope>
</reference>
<comment type="caution">
    <text evidence="1">The sequence shown here is derived from an EMBL/GenBank/DDBJ whole genome shotgun (WGS) entry which is preliminary data.</text>
</comment>
<dbReference type="AlphaFoldDB" id="A0A1J5QBA5"/>
<dbReference type="EMBL" id="MLJW01001056">
    <property type="protein sequence ID" value="OIQ80474.1"/>
    <property type="molecule type" value="Genomic_DNA"/>
</dbReference>
<name>A0A1J5QBA5_9ZZZZ</name>
<organism evidence="1">
    <name type="scientific">mine drainage metagenome</name>
    <dbReference type="NCBI Taxonomy" id="410659"/>
    <lineage>
        <taxon>unclassified sequences</taxon>
        <taxon>metagenomes</taxon>
        <taxon>ecological metagenomes</taxon>
    </lineage>
</organism>
<accession>A0A1J5QBA5</accession>
<gene>
    <name evidence="1" type="ORF">GALL_377770</name>
</gene>